<evidence type="ECO:0000256" key="10">
    <source>
        <dbReference type="ARBA" id="ARBA00029753"/>
    </source>
</evidence>
<dbReference type="SUPFAM" id="SSF69318">
    <property type="entry name" value="Integrin alpha N-terminal domain"/>
    <property type="match status" value="1"/>
</dbReference>
<organism evidence="14 15">
    <name type="scientific">Furculomyces boomerangus</name>
    <dbReference type="NCBI Taxonomy" id="61424"/>
    <lineage>
        <taxon>Eukaryota</taxon>
        <taxon>Fungi</taxon>
        <taxon>Fungi incertae sedis</taxon>
        <taxon>Zoopagomycota</taxon>
        <taxon>Kickxellomycotina</taxon>
        <taxon>Harpellomycetes</taxon>
        <taxon>Harpellales</taxon>
        <taxon>Harpellaceae</taxon>
        <taxon>Furculomyces</taxon>
    </lineage>
</organism>
<evidence type="ECO:0000256" key="1">
    <source>
        <dbReference type="ARBA" id="ARBA00004613"/>
    </source>
</evidence>
<dbReference type="Proteomes" id="UP000245699">
    <property type="component" value="Unassembled WGS sequence"/>
</dbReference>
<dbReference type="GO" id="GO:0004621">
    <property type="term" value="F:glycosylphosphatidylinositol phospholipase D activity"/>
    <property type="evidence" value="ECO:0007669"/>
    <property type="project" value="UniProtKB-EC"/>
</dbReference>
<dbReference type="Pfam" id="PF00882">
    <property type="entry name" value="Zn_dep_PLPC"/>
    <property type="match status" value="1"/>
</dbReference>
<evidence type="ECO:0000313" key="14">
    <source>
        <dbReference type="EMBL" id="PVU88729.1"/>
    </source>
</evidence>
<comment type="caution">
    <text evidence="14">The sequence shown here is derived from an EMBL/GenBank/DDBJ whole genome shotgun (WGS) entry which is preliminary data.</text>
</comment>
<dbReference type="OrthoDB" id="5317514at2759"/>
<gene>
    <name evidence="14" type="ORF">BB559_005417</name>
</gene>
<keyword evidence="9" id="KW-0325">Glycoprotein</keyword>
<dbReference type="InterPro" id="IPR028994">
    <property type="entry name" value="Integrin_alpha_N"/>
</dbReference>
<evidence type="ECO:0000256" key="5">
    <source>
        <dbReference type="ARBA" id="ARBA00022525"/>
    </source>
</evidence>
<feature type="domain" description="Phospholipase C/D" evidence="13">
    <location>
        <begin position="48"/>
        <end position="200"/>
    </location>
</feature>
<dbReference type="InterPro" id="IPR013519">
    <property type="entry name" value="Int_alpha_beta-p"/>
</dbReference>
<proteinExistence type="inferred from homology"/>
<name>A0A2T9Y8S7_9FUNG</name>
<dbReference type="GO" id="GO:0005615">
    <property type="term" value="C:extracellular space"/>
    <property type="evidence" value="ECO:0007669"/>
    <property type="project" value="TreeGrafter"/>
</dbReference>
<keyword evidence="7" id="KW-0677">Repeat</keyword>
<evidence type="ECO:0000256" key="7">
    <source>
        <dbReference type="ARBA" id="ARBA00022737"/>
    </source>
</evidence>
<keyword evidence="6" id="KW-0732">Signal</keyword>
<keyword evidence="5" id="KW-0964">Secreted</keyword>
<dbReference type="PROSITE" id="PS51470">
    <property type="entry name" value="FG_GAP"/>
    <property type="match status" value="1"/>
</dbReference>
<dbReference type="InterPro" id="IPR029002">
    <property type="entry name" value="PLPC/GPLD1"/>
</dbReference>
<dbReference type="GO" id="GO:0031012">
    <property type="term" value="C:extracellular matrix"/>
    <property type="evidence" value="ECO:0007669"/>
    <property type="project" value="TreeGrafter"/>
</dbReference>
<evidence type="ECO:0000256" key="6">
    <source>
        <dbReference type="ARBA" id="ARBA00022729"/>
    </source>
</evidence>
<evidence type="ECO:0000256" key="8">
    <source>
        <dbReference type="ARBA" id="ARBA00022801"/>
    </source>
</evidence>
<protein>
    <recommendedName>
        <fullName evidence="4">Phosphatidylinositol-glycan-specific phospholipase D</fullName>
        <ecNumber evidence="3">3.1.4.50</ecNumber>
    </recommendedName>
    <alternativeName>
        <fullName evidence="10">Glycosyl-phosphatidylinositol-specific phospholipase D</fullName>
    </alternativeName>
</protein>
<reference evidence="14 15" key="1">
    <citation type="journal article" date="2018" name="MBio">
        <title>Comparative Genomics Reveals the Core Gene Toolbox for the Fungus-Insect Symbiosis.</title>
        <authorList>
            <person name="Wang Y."/>
            <person name="Stata M."/>
            <person name="Wang W."/>
            <person name="Stajich J.E."/>
            <person name="White M.M."/>
            <person name="Moncalvo J.M."/>
        </authorList>
    </citation>
    <scope>NUCLEOTIDE SEQUENCE [LARGE SCALE GENOMIC DNA]</scope>
    <source>
        <strain evidence="14 15">AUS-77-4</strain>
    </source>
</reference>
<dbReference type="Pfam" id="PF01839">
    <property type="entry name" value="FG-GAP"/>
    <property type="match status" value="1"/>
</dbReference>
<dbReference type="InterPro" id="IPR013517">
    <property type="entry name" value="FG-GAP"/>
</dbReference>
<comment type="catalytic activity">
    <reaction evidence="11">
        <text>a 6-(alpha-D-glucosaminyl)-1-(1,2-diacyl-sn-glycero-3-phospho)-1D-myo-inositol + H2O = 6-(alpha-D-glucosaminyl)-1D-myo-inositol + a 1,2-diacyl-sn-glycero-3-phosphate + H(+)</text>
        <dbReference type="Rhea" id="RHEA:10832"/>
        <dbReference type="ChEBI" id="CHEBI:15377"/>
        <dbReference type="ChEBI" id="CHEBI:15378"/>
        <dbReference type="ChEBI" id="CHEBI:57997"/>
        <dbReference type="ChEBI" id="CHEBI:58608"/>
        <dbReference type="ChEBI" id="CHEBI:58700"/>
        <dbReference type="EC" id="3.1.4.50"/>
    </reaction>
</comment>
<keyword evidence="15" id="KW-1185">Reference proteome</keyword>
<comment type="subcellular location">
    <subcellularLocation>
        <location evidence="1">Secreted</location>
    </subcellularLocation>
</comment>
<evidence type="ECO:0000256" key="9">
    <source>
        <dbReference type="ARBA" id="ARBA00023180"/>
    </source>
</evidence>
<evidence type="ECO:0000259" key="13">
    <source>
        <dbReference type="Pfam" id="PF00882"/>
    </source>
</evidence>
<dbReference type="PANTHER" id="PTHR23221:SF7">
    <property type="entry name" value="PHOSPHATIDYLINOSITOL-GLYCAN-SPECIFIC PHOSPHOLIPASE D"/>
    <property type="match status" value="1"/>
</dbReference>
<accession>A0A2T9Y8S7</accession>
<evidence type="ECO:0000256" key="3">
    <source>
        <dbReference type="ARBA" id="ARBA00012284"/>
    </source>
</evidence>
<dbReference type="EMBL" id="MBFT01000602">
    <property type="protein sequence ID" value="PVU88729.1"/>
    <property type="molecule type" value="Genomic_DNA"/>
</dbReference>
<feature type="repeat" description="FG-GAP" evidence="12">
    <location>
        <begin position="433"/>
        <end position="494"/>
    </location>
</feature>
<dbReference type="EC" id="3.1.4.50" evidence="3"/>
<dbReference type="SMART" id="SM00191">
    <property type="entry name" value="Int_alpha"/>
    <property type="match status" value="4"/>
</dbReference>
<dbReference type="STRING" id="61424.A0A2T9Y8S7"/>
<evidence type="ECO:0000256" key="11">
    <source>
        <dbReference type="ARBA" id="ARBA00093237"/>
    </source>
</evidence>
<evidence type="ECO:0000313" key="15">
    <source>
        <dbReference type="Proteomes" id="UP000245699"/>
    </source>
</evidence>
<evidence type="ECO:0000256" key="2">
    <source>
        <dbReference type="ARBA" id="ARBA00008652"/>
    </source>
</evidence>
<keyword evidence="8" id="KW-0378">Hydrolase</keyword>
<comment type="similarity">
    <text evidence="2">Belongs to the GPLD1 family.</text>
</comment>
<dbReference type="PANTHER" id="PTHR23221">
    <property type="entry name" value="GLYCOSYLPHOSPHATIDYLINOSITOL PHOSPHOLIPASE D"/>
    <property type="match status" value="1"/>
</dbReference>
<evidence type="ECO:0000256" key="12">
    <source>
        <dbReference type="PROSITE-ProRule" id="PRU00803"/>
    </source>
</evidence>
<dbReference type="Gene3D" id="2.130.10.130">
    <property type="entry name" value="Integrin alpha, N-terminal"/>
    <property type="match status" value="2"/>
</dbReference>
<dbReference type="AlphaFoldDB" id="A0A2T9Y8S7"/>
<evidence type="ECO:0000256" key="4">
    <source>
        <dbReference type="ARBA" id="ARBA00015988"/>
    </source>
</evidence>
<sequence>METSPIGRILGEKKYITRGKFGFDLPIIIVSACGPAVHNEVSERATFWFNKHVPNRVGLKDRSEYIRIINDNKKSLQAGTVFPDWGYECWGNDYAAEAAHWTPFIKAGIEHLRENYQKPYTKSAEEFIAFLFGVAAHQVSDELWHGVRMDEGFLKLLRETEYLDDFNGAHDLLDVGGDFYMRIIDDLSYLESSWKIPSKDIIKVYKRMNIDITRISLETCMTRQYYAMQAIKKLGNRLFIKYAKKSSILVEKFDSYFRGGLYSMSVQTYKCWNYLADWITTGERPECNCLVNDKVGRKNRKTTVIKKILSEGKEQFGRVEDFVQVSRTIKDTIISQKEFKLKVTKNISEIMSSTECSDISSLYNKQTLLYTMQKYSGFASSVAIGDFDGSGNFKTVLAAPFHCPEESNTCGTVFLTQNNSTGENDIENISSKINLQSNTTILQFPKFGASVLVADINNDGIDDLIIGAPWINGVLSENMGSVYVYFGRKGKGLAEIPDTIIDSHNNELSSYGSVKMGEQLFSTSIGGINTLVIGAPQSKLGNARQAGLVAVYKYISNDIDSTGGKFKLISVLTSKNPKKYENFGSSIASISNSKDDILIVGAPGFIQNSKKEFGNNRQIPIMENESRSKVYGFVWKNNKFVEETSIVDFGHQGLFGKLVVSCKDSSQAVFIAAPARHKEVDDGIDYWQSGSVAKSNWETGFGNITVKVSEMWDGSHVLGHFGESIACDSEGLWIGEPLSYNNDGRIYFIGKNDRKCYYNGNSKGSRFGSLIQVLKKENSGSMLVVGQSHDSTFSRLAGSISLFYQ</sequence>